<dbReference type="InterPro" id="IPR036390">
    <property type="entry name" value="WH_DNA-bd_sf"/>
</dbReference>
<evidence type="ECO:0000259" key="5">
    <source>
        <dbReference type="PROSITE" id="PS50995"/>
    </source>
</evidence>
<dbReference type="SMART" id="SM00347">
    <property type="entry name" value="HTH_MARR"/>
    <property type="match status" value="1"/>
</dbReference>
<accession>A0A1I2C0I5</accession>
<feature type="region of interest" description="Disordered" evidence="4">
    <location>
        <begin position="178"/>
        <end position="225"/>
    </location>
</feature>
<dbReference type="PRINTS" id="PR00598">
    <property type="entry name" value="HTHMARR"/>
</dbReference>
<keyword evidence="3" id="KW-0804">Transcription</keyword>
<dbReference type="RefSeq" id="WP_092938695.1">
    <property type="nucleotide sequence ID" value="NZ_FONX01000003.1"/>
</dbReference>
<evidence type="ECO:0000256" key="1">
    <source>
        <dbReference type="ARBA" id="ARBA00023015"/>
    </source>
</evidence>
<keyword evidence="1" id="KW-0805">Transcription regulation</keyword>
<dbReference type="InterPro" id="IPR039422">
    <property type="entry name" value="MarR/SlyA-like"/>
</dbReference>
<dbReference type="OrthoDB" id="9787636at2"/>
<dbReference type="InterPro" id="IPR036388">
    <property type="entry name" value="WH-like_DNA-bd_sf"/>
</dbReference>
<keyword evidence="2 6" id="KW-0238">DNA-binding</keyword>
<dbReference type="GO" id="GO:0006950">
    <property type="term" value="P:response to stress"/>
    <property type="evidence" value="ECO:0007669"/>
    <property type="project" value="TreeGrafter"/>
</dbReference>
<dbReference type="SUPFAM" id="SSF46785">
    <property type="entry name" value="Winged helix' DNA-binding domain"/>
    <property type="match status" value="1"/>
</dbReference>
<evidence type="ECO:0000256" key="2">
    <source>
        <dbReference type="ARBA" id="ARBA00023125"/>
    </source>
</evidence>
<dbReference type="PROSITE" id="PS50995">
    <property type="entry name" value="HTH_MARR_2"/>
    <property type="match status" value="1"/>
</dbReference>
<dbReference type="InterPro" id="IPR000835">
    <property type="entry name" value="HTH_MarR-typ"/>
</dbReference>
<keyword evidence="7" id="KW-1185">Reference proteome</keyword>
<dbReference type="Proteomes" id="UP000199119">
    <property type="component" value="Unassembled WGS sequence"/>
</dbReference>
<feature type="compositionally biased region" description="Low complexity" evidence="4">
    <location>
        <begin position="178"/>
        <end position="207"/>
    </location>
</feature>
<evidence type="ECO:0000313" key="6">
    <source>
        <dbReference type="EMBL" id="SFE61702.1"/>
    </source>
</evidence>
<dbReference type="Gene3D" id="1.10.10.10">
    <property type="entry name" value="Winged helix-like DNA-binding domain superfamily/Winged helix DNA-binding domain"/>
    <property type="match status" value="1"/>
</dbReference>
<gene>
    <name evidence="6" type="ORF">SAMN04489711_103301</name>
</gene>
<dbReference type="GO" id="GO:0003700">
    <property type="term" value="F:DNA-binding transcription factor activity"/>
    <property type="evidence" value="ECO:0007669"/>
    <property type="project" value="InterPro"/>
</dbReference>
<evidence type="ECO:0000313" key="7">
    <source>
        <dbReference type="Proteomes" id="UP000199119"/>
    </source>
</evidence>
<dbReference type="Pfam" id="PF12802">
    <property type="entry name" value="MarR_2"/>
    <property type="match status" value="1"/>
</dbReference>
<dbReference type="STRING" id="1177982.SAMN04489711_103301"/>
<sequence>MERSRSNHTPQAPAPVLDDERIGHEARAVAGDHIDLKIWLRLLACSRQIEQQISQRLRARFGITLARFDYLAQLERHPGGLRMNALSRYLMVTGGNITGLTDQLAKEGLVERVDDPDDRRSWRVALTPKGRRDFAAMAAEHETWLTAMFENLGAGDKDQLFAQLGRLRMQLAQHQAALAAEPPASPAAPAMPAAAPRKPRAAASRPSSSPPPSARKAPSRRKTAP</sequence>
<reference evidence="7" key="1">
    <citation type="submission" date="2016-10" db="EMBL/GenBank/DDBJ databases">
        <authorList>
            <person name="Varghese N."/>
            <person name="Submissions S."/>
        </authorList>
    </citation>
    <scope>NUCLEOTIDE SEQUENCE [LARGE SCALE GENOMIC DNA]</scope>
    <source>
        <strain evidence="7">DSM 27981</strain>
    </source>
</reference>
<dbReference type="AlphaFoldDB" id="A0A1I2C0I5"/>
<protein>
    <submittedName>
        <fullName evidence="6">DNA-binding transcriptional regulator, MarR family</fullName>
    </submittedName>
</protein>
<feature type="domain" description="HTH marR-type" evidence="5">
    <location>
        <begin position="35"/>
        <end position="169"/>
    </location>
</feature>
<dbReference type="PROSITE" id="PS01117">
    <property type="entry name" value="HTH_MARR_1"/>
    <property type="match status" value="1"/>
</dbReference>
<dbReference type="PANTHER" id="PTHR33164">
    <property type="entry name" value="TRANSCRIPTIONAL REGULATOR, MARR FAMILY"/>
    <property type="match status" value="1"/>
</dbReference>
<proteinExistence type="predicted"/>
<dbReference type="GO" id="GO:0003677">
    <property type="term" value="F:DNA binding"/>
    <property type="evidence" value="ECO:0007669"/>
    <property type="project" value="UniProtKB-KW"/>
</dbReference>
<dbReference type="EMBL" id="FONX01000003">
    <property type="protein sequence ID" value="SFE61702.1"/>
    <property type="molecule type" value="Genomic_DNA"/>
</dbReference>
<dbReference type="PANTHER" id="PTHR33164:SF43">
    <property type="entry name" value="HTH-TYPE TRANSCRIPTIONAL REPRESSOR YETL"/>
    <property type="match status" value="1"/>
</dbReference>
<evidence type="ECO:0000256" key="4">
    <source>
        <dbReference type="SAM" id="MobiDB-lite"/>
    </source>
</evidence>
<dbReference type="InterPro" id="IPR023187">
    <property type="entry name" value="Tscrpt_reg_MarR-type_CS"/>
</dbReference>
<evidence type="ECO:0000256" key="3">
    <source>
        <dbReference type="ARBA" id="ARBA00023163"/>
    </source>
</evidence>
<name>A0A1I2C0I5_9BURK</name>
<organism evidence="6 7">
    <name type="scientific">Paracidovorax wautersii</name>
    <dbReference type="NCBI Taxonomy" id="1177982"/>
    <lineage>
        <taxon>Bacteria</taxon>
        <taxon>Pseudomonadati</taxon>
        <taxon>Pseudomonadota</taxon>
        <taxon>Betaproteobacteria</taxon>
        <taxon>Burkholderiales</taxon>
        <taxon>Comamonadaceae</taxon>
        <taxon>Paracidovorax</taxon>
    </lineage>
</organism>